<accession>A0A8K0J101</accession>
<gene>
    <name evidence="1" type="ORF">E4U42_008104</name>
</gene>
<comment type="caution">
    <text evidence="1">The sequence shown here is derived from an EMBL/GenBank/DDBJ whole genome shotgun (WGS) entry which is preliminary data.</text>
</comment>
<dbReference type="EMBL" id="SRPY01000993">
    <property type="protein sequence ID" value="KAG5915359.1"/>
    <property type="molecule type" value="Genomic_DNA"/>
</dbReference>
<organism evidence="1 2">
    <name type="scientific">Claviceps africana</name>
    <dbReference type="NCBI Taxonomy" id="83212"/>
    <lineage>
        <taxon>Eukaryota</taxon>
        <taxon>Fungi</taxon>
        <taxon>Dikarya</taxon>
        <taxon>Ascomycota</taxon>
        <taxon>Pezizomycotina</taxon>
        <taxon>Sordariomycetes</taxon>
        <taxon>Hypocreomycetidae</taxon>
        <taxon>Hypocreales</taxon>
        <taxon>Clavicipitaceae</taxon>
        <taxon>Claviceps</taxon>
    </lineage>
</organism>
<reference evidence="1" key="1">
    <citation type="journal article" date="2020" name="bioRxiv">
        <title>Whole genome comparisons of ergot fungi reveals the divergence and evolution of species within the genus Claviceps are the result of varying mechanisms driving genome evolution and host range expansion.</title>
        <authorList>
            <person name="Wyka S.A."/>
            <person name="Mondo S.J."/>
            <person name="Liu M."/>
            <person name="Dettman J."/>
            <person name="Nalam V."/>
            <person name="Broders K.D."/>
        </authorList>
    </citation>
    <scope>NUCLEOTIDE SEQUENCE</scope>
    <source>
        <strain evidence="1">CCC 489</strain>
    </source>
</reference>
<evidence type="ECO:0000313" key="1">
    <source>
        <dbReference type="EMBL" id="KAG5915359.1"/>
    </source>
</evidence>
<name>A0A8K0J101_9HYPO</name>
<dbReference type="AlphaFoldDB" id="A0A8K0J101"/>
<proteinExistence type="predicted"/>
<dbReference type="Proteomes" id="UP000811619">
    <property type="component" value="Unassembled WGS sequence"/>
</dbReference>
<keyword evidence="2" id="KW-1185">Reference proteome</keyword>
<evidence type="ECO:0000313" key="2">
    <source>
        <dbReference type="Proteomes" id="UP000811619"/>
    </source>
</evidence>
<protein>
    <submittedName>
        <fullName evidence="1">Uncharacterized protein</fullName>
    </submittedName>
</protein>
<sequence length="130" mass="13638">MCTSDLGPLSSFTYSQRCEVYLPTQDLSTITSHQGTLLPNPLVIVTAAVSGSINSSTFTIASSETPSLTVVSAIPVVALVHNASDKKAKDHSAAPTVDDDESASLSLRPNLRAALIGGVFTLWTLTSGFW</sequence>